<evidence type="ECO:0000256" key="1">
    <source>
        <dbReference type="SAM" id="MobiDB-lite"/>
    </source>
</evidence>
<keyword evidence="2" id="KW-1133">Transmembrane helix</keyword>
<organism evidence="3 4">
    <name type="scientific">Massarina eburnea CBS 473.64</name>
    <dbReference type="NCBI Taxonomy" id="1395130"/>
    <lineage>
        <taxon>Eukaryota</taxon>
        <taxon>Fungi</taxon>
        <taxon>Dikarya</taxon>
        <taxon>Ascomycota</taxon>
        <taxon>Pezizomycotina</taxon>
        <taxon>Dothideomycetes</taxon>
        <taxon>Pleosporomycetidae</taxon>
        <taxon>Pleosporales</taxon>
        <taxon>Massarineae</taxon>
        <taxon>Massarinaceae</taxon>
        <taxon>Massarina</taxon>
    </lineage>
</organism>
<dbReference type="AlphaFoldDB" id="A0A6A6S1X4"/>
<evidence type="ECO:0000313" key="4">
    <source>
        <dbReference type="Proteomes" id="UP000799753"/>
    </source>
</evidence>
<dbReference type="Proteomes" id="UP000799753">
    <property type="component" value="Unassembled WGS sequence"/>
</dbReference>
<accession>A0A6A6S1X4</accession>
<dbReference type="EMBL" id="MU006783">
    <property type="protein sequence ID" value="KAF2641081.1"/>
    <property type="molecule type" value="Genomic_DNA"/>
</dbReference>
<keyword evidence="2" id="KW-0472">Membrane</keyword>
<reference evidence="3" key="1">
    <citation type="journal article" date="2020" name="Stud. Mycol.">
        <title>101 Dothideomycetes genomes: a test case for predicting lifestyles and emergence of pathogens.</title>
        <authorList>
            <person name="Haridas S."/>
            <person name="Albert R."/>
            <person name="Binder M."/>
            <person name="Bloem J."/>
            <person name="Labutti K."/>
            <person name="Salamov A."/>
            <person name="Andreopoulos B."/>
            <person name="Baker S."/>
            <person name="Barry K."/>
            <person name="Bills G."/>
            <person name="Bluhm B."/>
            <person name="Cannon C."/>
            <person name="Castanera R."/>
            <person name="Culley D."/>
            <person name="Daum C."/>
            <person name="Ezra D."/>
            <person name="Gonzalez J."/>
            <person name="Henrissat B."/>
            <person name="Kuo A."/>
            <person name="Liang C."/>
            <person name="Lipzen A."/>
            <person name="Lutzoni F."/>
            <person name="Magnuson J."/>
            <person name="Mondo S."/>
            <person name="Nolan M."/>
            <person name="Ohm R."/>
            <person name="Pangilinan J."/>
            <person name="Park H.-J."/>
            <person name="Ramirez L."/>
            <person name="Alfaro M."/>
            <person name="Sun H."/>
            <person name="Tritt A."/>
            <person name="Yoshinaga Y."/>
            <person name="Zwiers L.-H."/>
            <person name="Turgeon B."/>
            <person name="Goodwin S."/>
            <person name="Spatafora J."/>
            <person name="Crous P."/>
            <person name="Grigoriev I."/>
        </authorList>
    </citation>
    <scope>NUCLEOTIDE SEQUENCE</scope>
    <source>
        <strain evidence="3">CBS 473.64</strain>
    </source>
</reference>
<keyword evidence="4" id="KW-1185">Reference proteome</keyword>
<name>A0A6A6S1X4_9PLEO</name>
<sequence length="75" mass="8397">MPPLQTNDDTNVTQWPSNPITSLSEPTQLQNILVNTLTVVLALASLVVAVVHFVHQRRSIRHSDRRSSTCPHFPI</sequence>
<proteinExistence type="predicted"/>
<gene>
    <name evidence="3" type="ORF">P280DRAFT_468752</name>
</gene>
<evidence type="ECO:0000313" key="3">
    <source>
        <dbReference type="EMBL" id="KAF2641081.1"/>
    </source>
</evidence>
<feature type="non-terminal residue" evidence="3">
    <location>
        <position position="75"/>
    </location>
</feature>
<protein>
    <submittedName>
        <fullName evidence="3">Uncharacterized protein</fullName>
    </submittedName>
</protein>
<feature type="region of interest" description="Disordered" evidence="1">
    <location>
        <begin position="1"/>
        <end position="20"/>
    </location>
</feature>
<keyword evidence="2" id="KW-0812">Transmembrane</keyword>
<evidence type="ECO:0000256" key="2">
    <source>
        <dbReference type="SAM" id="Phobius"/>
    </source>
</evidence>
<feature type="transmembrane region" description="Helical" evidence="2">
    <location>
        <begin position="32"/>
        <end position="55"/>
    </location>
</feature>